<evidence type="ECO:0000256" key="2">
    <source>
        <dbReference type="SAM" id="Phobius"/>
    </source>
</evidence>
<name>A0A645C7M0_9ZZZZ</name>
<keyword evidence="2" id="KW-1133">Transmembrane helix</keyword>
<accession>A0A645C7M0</accession>
<feature type="transmembrane region" description="Helical" evidence="2">
    <location>
        <begin position="35"/>
        <end position="53"/>
    </location>
</feature>
<evidence type="ECO:0000256" key="1">
    <source>
        <dbReference type="SAM" id="MobiDB-lite"/>
    </source>
</evidence>
<evidence type="ECO:0008006" key="4">
    <source>
        <dbReference type="Google" id="ProtNLM"/>
    </source>
</evidence>
<feature type="transmembrane region" description="Helical" evidence="2">
    <location>
        <begin position="12"/>
        <end position="29"/>
    </location>
</feature>
<sequence length="82" mass="8721">MRWELERPASAWMAVYMSIGLGLGLALGSGFFGNMISGMAVGLSAGLALGVALDSQDRAARKRDNAPKRLDEEKQPAKKGEV</sequence>
<organism evidence="3">
    <name type="scientific">bioreactor metagenome</name>
    <dbReference type="NCBI Taxonomy" id="1076179"/>
    <lineage>
        <taxon>unclassified sequences</taxon>
        <taxon>metagenomes</taxon>
        <taxon>ecological metagenomes</taxon>
    </lineage>
</organism>
<dbReference type="AlphaFoldDB" id="A0A645C7M0"/>
<evidence type="ECO:0000313" key="3">
    <source>
        <dbReference type="EMBL" id="MPM73187.1"/>
    </source>
</evidence>
<dbReference type="EMBL" id="VSSQ01025204">
    <property type="protein sequence ID" value="MPM73187.1"/>
    <property type="molecule type" value="Genomic_DNA"/>
</dbReference>
<keyword evidence="2" id="KW-0812">Transmembrane</keyword>
<feature type="region of interest" description="Disordered" evidence="1">
    <location>
        <begin position="58"/>
        <end position="82"/>
    </location>
</feature>
<gene>
    <name evidence="3" type="ORF">SDC9_120163</name>
</gene>
<reference evidence="3" key="1">
    <citation type="submission" date="2019-08" db="EMBL/GenBank/DDBJ databases">
        <authorList>
            <person name="Kucharzyk K."/>
            <person name="Murdoch R.W."/>
            <person name="Higgins S."/>
            <person name="Loffler F."/>
        </authorList>
    </citation>
    <scope>NUCLEOTIDE SEQUENCE</scope>
</reference>
<proteinExistence type="predicted"/>
<protein>
    <recommendedName>
        <fullName evidence="4">Glycine zipper family protein</fullName>
    </recommendedName>
</protein>
<keyword evidence="2" id="KW-0472">Membrane</keyword>
<comment type="caution">
    <text evidence="3">The sequence shown here is derived from an EMBL/GenBank/DDBJ whole genome shotgun (WGS) entry which is preliminary data.</text>
</comment>